<evidence type="ECO:0000256" key="8">
    <source>
        <dbReference type="SAM" id="SignalP"/>
    </source>
</evidence>
<sequence>MLAYYFLKYFSLILCSKGILSQEISEYVKTHYDGDSYIAASYVKFIESAGGRVVPIWIGKDESYYEDILGKINGVLWPGGKSLFTTRNGYADAGYKIYNIAERMNRIGDYFPIFGICLGFELLTYVVAQRTPHRINCSSQGQSLPLEFTPDYRESRMFKNIPLQIQNILQYERVTVNFHNFCVTENKLKKIGVSNKFRILSLNEDWNGLEFISSLEHITLPFYGTQFHPEKNPYEWIRGRNISHTENSIKVSRYFADFFLSEARKNHHSFPTTDKEAEALIYNYPVTYTTKTLFLQCYLFNKSDTRI</sequence>
<evidence type="ECO:0000256" key="6">
    <source>
        <dbReference type="PIRSR" id="PIRSR615527-1"/>
    </source>
</evidence>
<name>A0A0L7R4R6_9HYME</name>
<dbReference type="STRING" id="597456.A0A0L7R4R6"/>
<evidence type="ECO:0000313" key="10">
    <source>
        <dbReference type="Proteomes" id="UP000053825"/>
    </source>
</evidence>
<evidence type="ECO:0000256" key="3">
    <source>
        <dbReference type="ARBA" id="ARBA00022525"/>
    </source>
</evidence>
<evidence type="ECO:0000256" key="2">
    <source>
        <dbReference type="ARBA" id="ARBA00011083"/>
    </source>
</evidence>
<dbReference type="GO" id="GO:0034722">
    <property type="term" value="F:gamma-glutamyl-peptidase activity"/>
    <property type="evidence" value="ECO:0007669"/>
    <property type="project" value="UniProtKB-UniRule"/>
</dbReference>
<dbReference type="SUPFAM" id="SSF52317">
    <property type="entry name" value="Class I glutamine amidotransferase-like"/>
    <property type="match status" value="1"/>
</dbReference>
<protein>
    <recommendedName>
        <fullName evidence="7">folate gamma-glutamyl hydrolase</fullName>
        <ecNumber evidence="7">3.4.19.9</ecNumber>
    </recommendedName>
</protein>
<dbReference type="Gene3D" id="3.40.50.880">
    <property type="match status" value="1"/>
</dbReference>
<dbReference type="GO" id="GO:0046900">
    <property type="term" value="P:tetrahydrofolylpolyglutamate metabolic process"/>
    <property type="evidence" value="ECO:0007669"/>
    <property type="project" value="TreeGrafter"/>
</dbReference>
<evidence type="ECO:0000256" key="1">
    <source>
        <dbReference type="ARBA" id="ARBA00004239"/>
    </source>
</evidence>
<evidence type="ECO:0000256" key="5">
    <source>
        <dbReference type="ARBA" id="ARBA00022801"/>
    </source>
</evidence>
<dbReference type="OrthoDB" id="614844at2759"/>
<dbReference type="InterPro" id="IPR029062">
    <property type="entry name" value="Class_I_gatase-like"/>
</dbReference>
<dbReference type="GO" id="GO:0005576">
    <property type="term" value="C:extracellular region"/>
    <property type="evidence" value="ECO:0007669"/>
    <property type="project" value="UniProtKB-SubCell"/>
</dbReference>
<dbReference type="PANTHER" id="PTHR11315:SF0">
    <property type="entry name" value="FOLATE GAMMA-GLUTAMYL HYDROLASE"/>
    <property type="match status" value="1"/>
</dbReference>
<dbReference type="Proteomes" id="UP000053825">
    <property type="component" value="Unassembled WGS sequence"/>
</dbReference>
<dbReference type="EMBL" id="KQ414657">
    <property type="protein sequence ID" value="KOC65865.1"/>
    <property type="molecule type" value="Genomic_DNA"/>
</dbReference>
<dbReference type="InterPro" id="IPR011697">
    <property type="entry name" value="Peptidase_C26"/>
</dbReference>
<dbReference type="Pfam" id="PF07722">
    <property type="entry name" value="Peptidase_C26"/>
    <property type="match status" value="1"/>
</dbReference>
<dbReference type="EC" id="3.4.19.9" evidence="7"/>
<reference evidence="9 10" key="1">
    <citation type="submission" date="2015-07" db="EMBL/GenBank/DDBJ databases">
        <title>The genome of Habropoda laboriosa.</title>
        <authorList>
            <person name="Pan H."/>
            <person name="Kapheim K."/>
        </authorList>
    </citation>
    <scope>NUCLEOTIDE SEQUENCE [LARGE SCALE GENOMIC DNA]</scope>
    <source>
        <strain evidence="9">0110345459</strain>
    </source>
</reference>
<feature type="active site" evidence="7">
    <location>
        <position position="228"/>
    </location>
</feature>
<dbReference type="PROSITE" id="PS51275">
    <property type="entry name" value="PEPTIDASE_C26_GGH"/>
    <property type="match status" value="1"/>
</dbReference>
<keyword evidence="4 8" id="KW-0732">Signal</keyword>
<keyword evidence="5 7" id="KW-0378">Hydrolase</keyword>
<feature type="chain" id="PRO_5005575006" description="folate gamma-glutamyl hydrolase" evidence="8">
    <location>
        <begin position="22"/>
        <end position="307"/>
    </location>
</feature>
<dbReference type="GO" id="GO:0005773">
    <property type="term" value="C:vacuole"/>
    <property type="evidence" value="ECO:0007669"/>
    <property type="project" value="TreeGrafter"/>
</dbReference>
<organism evidence="9 10">
    <name type="scientific">Habropoda laboriosa</name>
    <dbReference type="NCBI Taxonomy" id="597456"/>
    <lineage>
        <taxon>Eukaryota</taxon>
        <taxon>Metazoa</taxon>
        <taxon>Ecdysozoa</taxon>
        <taxon>Arthropoda</taxon>
        <taxon>Hexapoda</taxon>
        <taxon>Insecta</taxon>
        <taxon>Pterygota</taxon>
        <taxon>Neoptera</taxon>
        <taxon>Endopterygota</taxon>
        <taxon>Hymenoptera</taxon>
        <taxon>Apocrita</taxon>
        <taxon>Aculeata</taxon>
        <taxon>Apoidea</taxon>
        <taxon>Anthophila</taxon>
        <taxon>Apidae</taxon>
        <taxon>Habropoda</taxon>
    </lineage>
</organism>
<comment type="subcellular location">
    <subcellularLocation>
        <location evidence="1">Secreted</location>
        <location evidence="1">Extracellular space</location>
    </subcellularLocation>
</comment>
<feature type="active site" description="Nucleophile" evidence="6 7">
    <location>
        <position position="117"/>
    </location>
</feature>
<dbReference type="FunFam" id="3.40.50.880:FF:000024">
    <property type="entry name" value="Folate gamma-glutamyl hydrolase"/>
    <property type="match status" value="1"/>
</dbReference>
<accession>A0A0L7R4R6</accession>
<dbReference type="AlphaFoldDB" id="A0A0L7R4R6"/>
<feature type="signal peptide" evidence="8">
    <location>
        <begin position="1"/>
        <end position="21"/>
    </location>
</feature>
<feature type="active site" description="Proton donor" evidence="6">
    <location>
        <position position="228"/>
    </location>
</feature>
<comment type="similarity">
    <text evidence="2">Belongs to the peptidase C26 family.</text>
</comment>
<dbReference type="PROSITE" id="PS51273">
    <property type="entry name" value="GATASE_TYPE_1"/>
    <property type="match status" value="1"/>
</dbReference>
<proteinExistence type="inferred from homology"/>
<comment type="catalytic activity">
    <reaction evidence="7">
        <text>(6S)-5,6,7,8-tetrahydrofolyl-(gamma-L-Glu)(n) + (n-1) H2O = (6S)-5,6,7,8-tetrahydrofolate + (n-1) L-glutamate</text>
        <dbReference type="Rhea" id="RHEA:56784"/>
        <dbReference type="Rhea" id="RHEA-COMP:14738"/>
        <dbReference type="ChEBI" id="CHEBI:15377"/>
        <dbReference type="ChEBI" id="CHEBI:29985"/>
        <dbReference type="ChEBI" id="CHEBI:57453"/>
        <dbReference type="ChEBI" id="CHEBI:141005"/>
        <dbReference type="EC" id="3.4.19.9"/>
    </reaction>
</comment>
<evidence type="ECO:0000256" key="7">
    <source>
        <dbReference type="PROSITE-ProRule" id="PRU00607"/>
    </source>
</evidence>
<gene>
    <name evidence="9" type="ORF">WH47_10327</name>
</gene>
<keyword evidence="3" id="KW-0964">Secreted</keyword>
<evidence type="ECO:0000313" key="9">
    <source>
        <dbReference type="EMBL" id="KOC65865.1"/>
    </source>
</evidence>
<dbReference type="InterPro" id="IPR015527">
    <property type="entry name" value="Pept_C26_g-glut_hydrolase"/>
</dbReference>
<evidence type="ECO:0000256" key="4">
    <source>
        <dbReference type="ARBA" id="ARBA00022729"/>
    </source>
</evidence>
<keyword evidence="10" id="KW-1185">Reference proteome</keyword>
<dbReference type="PANTHER" id="PTHR11315">
    <property type="entry name" value="PROTEASE FAMILY C26 GAMMA-GLUTAMYL HYDROLASE"/>
    <property type="match status" value="1"/>
</dbReference>